<dbReference type="GO" id="GO:0006886">
    <property type="term" value="P:intracellular protein transport"/>
    <property type="evidence" value="ECO:0000318"/>
    <property type="project" value="GO_Central"/>
</dbReference>
<dbReference type="eggNOG" id="KOG1690">
    <property type="taxonomic scope" value="Eukaryota"/>
</dbReference>
<comment type="subcellular location">
    <subcellularLocation>
        <location evidence="1 7">Membrane</location>
        <topology evidence="1 7">Single-pass type I membrane protein</topology>
    </subcellularLocation>
</comment>
<keyword evidence="4" id="KW-0732">Signal</keyword>
<reference evidence="10 12" key="2">
    <citation type="journal article" date="2013" name="Nature">
        <title>Insights into bilaterian evolution from three spiralian genomes.</title>
        <authorList>
            <person name="Simakov O."/>
            <person name="Marletaz F."/>
            <person name="Cho S.J."/>
            <person name="Edsinger-Gonzales E."/>
            <person name="Havlak P."/>
            <person name="Hellsten U."/>
            <person name="Kuo D.H."/>
            <person name="Larsson T."/>
            <person name="Lv J."/>
            <person name="Arendt D."/>
            <person name="Savage R."/>
            <person name="Osoegawa K."/>
            <person name="de Jong P."/>
            <person name="Grimwood J."/>
            <person name="Chapman J.A."/>
            <person name="Shapiro H."/>
            <person name="Aerts A."/>
            <person name="Otillar R.P."/>
            <person name="Terry A.Y."/>
            <person name="Boore J.L."/>
            <person name="Grigoriev I.V."/>
            <person name="Lindberg D.R."/>
            <person name="Seaver E.C."/>
            <person name="Weisblat D.A."/>
            <person name="Putnam N.H."/>
            <person name="Rokhsar D.S."/>
        </authorList>
    </citation>
    <scope>NUCLEOTIDE SEQUENCE</scope>
</reference>
<keyword evidence="5 8" id="KW-1133">Transmembrane helix</keyword>
<dbReference type="Proteomes" id="UP000015101">
    <property type="component" value="Unassembled WGS sequence"/>
</dbReference>
<dbReference type="OMA" id="FHIGEME"/>
<evidence type="ECO:0000256" key="7">
    <source>
        <dbReference type="RuleBase" id="RU003827"/>
    </source>
</evidence>
<dbReference type="GO" id="GO:0005794">
    <property type="term" value="C:Golgi apparatus"/>
    <property type="evidence" value="ECO:0000318"/>
    <property type="project" value="GO_Central"/>
</dbReference>
<dbReference type="EMBL" id="KB095959">
    <property type="protein sequence ID" value="ESO09551.1"/>
    <property type="molecule type" value="Genomic_DNA"/>
</dbReference>
<gene>
    <name evidence="11" type="primary">20195114</name>
    <name evidence="10" type="ORF">HELRODRAFT_109739</name>
</gene>
<evidence type="ECO:0000256" key="4">
    <source>
        <dbReference type="ARBA" id="ARBA00022729"/>
    </source>
</evidence>
<dbReference type="GO" id="GO:0005783">
    <property type="term" value="C:endoplasmic reticulum"/>
    <property type="evidence" value="ECO:0000318"/>
    <property type="project" value="GO_Central"/>
</dbReference>
<dbReference type="InterPro" id="IPR015720">
    <property type="entry name" value="Emp24-like"/>
</dbReference>
<evidence type="ECO:0000256" key="5">
    <source>
        <dbReference type="ARBA" id="ARBA00022989"/>
    </source>
</evidence>
<dbReference type="GO" id="GO:0030134">
    <property type="term" value="C:COPII-coated ER to Golgi transport vesicle"/>
    <property type="evidence" value="ECO:0000318"/>
    <property type="project" value="GO_Central"/>
</dbReference>
<dbReference type="PANTHER" id="PTHR22811">
    <property type="entry name" value="TRANSMEMBRANE EMP24 DOMAIN-CONTAINING PROTEIN"/>
    <property type="match status" value="1"/>
</dbReference>
<dbReference type="GO" id="GO:0005793">
    <property type="term" value="C:endoplasmic reticulum-Golgi intermediate compartment"/>
    <property type="evidence" value="ECO:0000318"/>
    <property type="project" value="GO_Central"/>
</dbReference>
<dbReference type="GO" id="GO:0006888">
    <property type="term" value="P:endoplasmic reticulum to Golgi vesicle-mediated transport"/>
    <property type="evidence" value="ECO:0000318"/>
    <property type="project" value="GO_Central"/>
</dbReference>
<dbReference type="GeneID" id="20195114"/>
<feature type="domain" description="GOLD" evidence="9">
    <location>
        <begin position="31"/>
        <end position="127"/>
    </location>
</feature>
<keyword evidence="12" id="KW-1185">Reference proteome</keyword>
<comment type="similarity">
    <text evidence="2 7">Belongs to the EMP24/GP25L family.</text>
</comment>
<feature type="transmembrane region" description="Helical" evidence="8">
    <location>
        <begin position="185"/>
        <end position="204"/>
    </location>
</feature>
<dbReference type="OrthoDB" id="3427at2759"/>
<evidence type="ECO:0000259" key="9">
    <source>
        <dbReference type="PROSITE" id="PS50866"/>
    </source>
</evidence>
<sequence length="217" mass="24817">MPTGVSLIFFILSIIALTCEGLYFYISETEKKCFSEDLADDTIVVGKYKVEIYDKIQNRYIPTIPGLGMHVEVLDPEDRPIMSRTYSTEGKFSFNSHSPGEHIICLHSNSTAWFGGAKLKVFLSISVGEAATDYKEVAKKEKLNELQLRVLQLVEKVEQISKEQSYQRVREERFRQTSESTSQQVLWWAIGQTALLIIASLWQLKHLKGFFEAKKLV</sequence>
<evidence type="ECO:0000256" key="8">
    <source>
        <dbReference type="SAM" id="Phobius"/>
    </source>
</evidence>
<evidence type="ECO:0000313" key="10">
    <source>
        <dbReference type="EMBL" id="ESO09551.1"/>
    </source>
</evidence>
<dbReference type="EnsemblMetazoa" id="HelroT109739">
    <property type="protein sequence ID" value="HelroP109739"/>
    <property type="gene ID" value="HelroG109739"/>
</dbReference>
<dbReference type="STRING" id="6412.T1EEW2"/>
<accession>T1EEW2</accession>
<dbReference type="PROSITE" id="PS50866">
    <property type="entry name" value="GOLD"/>
    <property type="match status" value="1"/>
</dbReference>
<dbReference type="SMART" id="SM01190">
    <property type="entry name" value="EMP24_GP25L"/>
    <property type="match status" value="1"/>
</dbReference>
<name>T1EEW2_HELRO</name>
<reference evidence="11" key="3">
    <citation type="submission" date="2015-06" db="UniProtKB">
        <authorList>
            <consortium name="EnsemblMetazoa"/>
        </authorList>
    </citation>
    <scope>IDENTIFICATION</scope>
</reference>
<dbReference type="EMBL" id="AMQM01002985">
    <property type="status" value="NOT_ANNOTATED_CDS"/>
    <property type="molecule type" value="Genomic_DNA"/>
</dbReference>
<evidence type="ECO:0000256" key="2">
    <source>
        <dbReference type="ARBA" id="ARBA00007104"/>
    </source>
</evidence>
<keyword evidence="6 8" id="KW-0472">Membrane</keyword>
<keyword evidence="3 7" id="KW-0812">Transmembrane</keyword>
<dbReference type="CTD" id="20195114"/>
<dbReference type="GO" id="GO:0016020">
    <property type="term" value="C:membrane"/>
    <property type="evidence" value="ECO:0007669"/>
    <property type="project" value="UniProtKB-SubCell"/>
</dbReference>
<dbReference type="GO" id="GO:0007030">
    <property type="term" value="P:Golgi organization"/>
    <property type="evidence" value="ECO:0000318"/>
    <property type="project" value="GO_Central"/>
</dbReference>
<dbReference type="InterPro" id="IPR009038">
    <property type="entry name" value="GOLD_dom"/>
</dbReference>
<evidence type="ECO:0000256" key="3">
    <source>
        <dbReference type="ARBA" id="ARBA00022692"/>
    </source>
</evidence>
<dbReference type="AlphaFoldDB" id="T1EEW2"/>
<proteinExistence type="inferred from homology"/>
<reference evidence="12" key="1">
    <citation type="submission" date="2012-12" db="EMBL/GenBank/DDBJ databases">
        <authorList>
            <person name="Hellsten U."/>
            <person name="Grimwood J."/>
            <person name="Chapman J.A."/>
            <person name="Shapiro H."/>
            <person name="Aerts A."/>
            <person name="Otillar R.P."/>
            <person name="Terry A.Y."/>
            <person name="Boore J.L."/>
            <person name="Simakov O."/>
            <person name="Marletaz F."/>
            <person name="Cho S.-J."/>
            <person name="Edsinger-Gonzales E."/>
            <person name="Havlak P."/>
            <person name="Kuo D.-H."/>
            <person name="Larsson T."/>
            <person name="Lv J."/>
            <person name="Arendt D."/>
            <person name="Savage R."/>
            <person name="Osoegawa K."/>
            <person name="de Jong P."/>
            <person name="Lindberg D.R."/>
            <person name="Seaver E.C."/>
            <person name="Weisblat D.A."/>
            <person name="Putnam N.H."/>
            <person name="Grigoriev I.V."/>
            <person name="Rokhsar D.S."/>
        </authorList>
    </citation>
    <scope>NUCLEOTIDE SEQUENCE</scope>
</reference>
<dbReference type="KEGG" id="hro:HELRODRAFT_109739"/>
<evidence type="ECO:0000256" key="1">
    <source>
        <dbReference type="ARBA" id="ARBA00004479"/>
    </source>
</evidence>
<dbReference type="Pfam" id="PF01105">
    <property type="entry name" value="EMP24_GP25L"/>
    <property type="match status" value="1"/>
</dbReference>
<feature type="transmembrane region" description="Helical" evidence="8">
    <location>
        <begin position="6"/>
        <end position="26"/>
    </location>
</feature>
<evidence type="ECO:0000313" key="12">
    <source>
        <dbReference type="Proteomes" id="UP000015101"/>
    </source>
</evidence>
<dbReference type="InParanoid" id="T1EEW2"/>
<dbReference type="HOGENOM" id="CLU_066963_2_1_1"/>
<dbReference type="RefSeq" id="XP_009012644.1">
    <property type="nucleotide sequence ID" value="XM_009014396.1"/>
</dbReference>
<evidence type="ECO:0000313" key="11">
    <source>
        <dbReference type="EnsemblMetazoa" id="HelroP109739"/>
    </source>
</evidence>
<evidence type="ECO:0000256" key="6">
    <source>
        <dbReference type="ARBA" id="ARBA00023136"/>
    </source>
</evidence>
<organism evidence="11 12">
    <name type="scientific">Helobdella robusta</name>
    <name type="common">Californian leech</name>
    <dbReference type="NCBI Taxonomy" id="6412"/>
    <lineage>
        <taxon>Eukaryota</taxon>
        <taxon>Metazoa</taxon>
        <taxon>Spiralia</taxon>
        <taxon>Lophotrochozoa</taxon>
        <taxon>Annelida</taxon>
        <taxon>Clitellata</taxon>
        <taxon>Hirudinea</taxon>
        <taxon>Rhynchobdellida</taxon>
        <taxon>Glossiphoniidae</taxon>
        <taxon>Helobdella</taxon>
    </lineage>
</organism>
<protein>
    <recommendedName>
        <fullName evidence="9">GOLD domain-containing protein</fullName>
    </recommendedName>
</protein>